<proteinExistence type="predicted"/>
<keyword evidence="1" id="KW-0805">Transcription regulation</keyword>
<dbReference type="SMART" id="SM00871">
    <property type="entry name" value="AraC_E_bind"/>
    <property type="match status" value="1"/>
</dbReference>
<dbReference type="PANTHER" id="PTHR47504">
    <property type="entry name" value="RIGHT ORIGIN-BINDING PROTEIN"/>
    <property type="match status" value="1"/>
</dbReference>
<name>A0A645DSV8_9ZZZZ</name>
<dbReference type="PROSITE" id="PS01124">
    <property type="entry name" value="HTH_ARAC_FAMILY_2"/>
    <property type="match status" value="1"/>
</dbReference>
<sequence length="289" mass="33436">MNWITGMQKAIDYIEINITDELDYNEIAKISYSSSYHFQRVFSILCGYTLGEYIRNRRLTLAGAELAANKIKVIDAAVKYGYDSPDSFTKAFTKFHGITPSAAREPGVPLRSFARLSIKISLEGGSIMDYRIEEKPEMVLVGHKFCAVGSQTNPDTKHKQTYTHWTTTRKEQSLMKSLRDETNVWYDVYSDFTDEGFNHFIAVKSDIDSIPKGLEKIMIPSCLYAVFETKHQESPDDEWLPLMKRILSEWLPASEYILADNPQINKVYMNMEYTNRYMELWLPIEKILK</sequence>
<reference evidence="5" key="1">
    <citation type="submission" date="2019-08" db="EMBL/GenBank/DDBJ databases">
        <authorList>
            <person name="Kucharzyk K."/>
            <person name="Murdoch R.W."/>
            <person name="Higgins S."/>
            <person name="Loffler F."/>
        </authorList>
    </citation>
    <scope>NUCLEOTIDE SEQUENCE</scope>
</reference>
<dbReference type="InterPro" id="IPR050959">
    <property type="entry name" value="MarA-like"/>
</dbReference>
<dbReference type="Gene3D" id="1.10.10.60">
    <property type="entry name" value="Homeodomain-like"/>
    <property type="match status" value="2"/>
</dbReference>
<comment type="caution">
    <text evidence="5">The sequence shown here is derived from an EMBL/GenBank/DDBJ whole genome shotgun (WGS) entry which is preliminary data.</text>
</comment>
<dbReference type="SUPFAM" id="SSF55136">
    <property type="entry name" value="Probable bacterial effector-binding domain"/>
    <property type="match status" value="1"/>
</dbReference>
<evidence type="ECO:0000259" key="4">
    <source>
        <dbReference type="PROSITE" id="PS01124"/>
    </source>
</evidence>
<feature type="domain" description="HTH araC/xylS-type" evidence="4">
    <location>
        <begin position="8"/>
        <end position="106"/>
    </location>
</feature>
<dbReference type="SMART" id="SM00342">
    <property type="entry name" value="HTH_ARAC"/>
    <property type="match status" value="1"/>
</dbReference>
<evidence type="ECO:0000313" key="5">
    <source>
        <dbReference type="EMBL" id="MPM92401.1"/>
    </source>
</evidence>
<dbReference type="InterPro" id="IPR029442">
    <property type="entry name" value="GyrI-like"/>
</dbReference>
<dbReference type="InterPro" id="IPR018060">
    <property type="entry name" value="HTH_AraC"/>
</dbReference>
<dbReference type="Pfam" id="PF06445">
    <property type="entry name" value="GyrI-like"/>
    <property type="match status" value="1"/>
</dbReference>
<keyword evidence="3" id="KW-0804">Transcription</keyword>
<organism evidence="5">
    <name type="scientific">bioreactor metagenome</name>
    <dbReference type="NCBI Taxonomy" id="1076179"/>
    <lineage>
        <taxon>unclassified sequences</taxon>
        <taxon>metagenomes</taxon>
        <taxon>ecological metagenomes</taxon>
    </lineage>
</organism>
<dbReference type="PANTHER" id="PTHR47504:SF5">
    <property type="entry name" value="RIGHT ORIGIN-BINDING PROTEIN"/>
    <property type="match status" value="1"/>
</dbReference>
<protein>
    <recommendedName>
        <fullName evidence="4">HTH araC/xylS-type domain-containing protein</fullName>
    </recommendedName>
</protein>
<evidence type="ECO:0000256" key="2">
    <source>
        <dbReference type="ARBA" id="ARBA00023125"/>
    </source>
</evidence>
<gene>
    <name evidence="5" type="ORF">SDC9_139536</name>
</gene>
<dbReference type="Pfam" id="PF12833">
    <property type="entry name" value="HTH_18"/>
    <property type="match status" value="1"/>
</dbReference>
<dbReference type="GO" id="GO:0043565">
    <property type="term" value="F:sequence-specific DNA binding"/>
    <property type="evidence" value="ECO:0007669"/>
    <property type="project" value="InterPro"/>
</dbReference>
<accession>A0A645DSV8</accession>
<dbReference type="GO" id="GO:0003700">
    <property type="term" value="F:DNA-binding transcription factor activity"/>
    <property type="evidence" value="ECO:0007669"/>
    <property type="project" value="InterPro"/>
</dbReference>
<dbReference type="InterPro" id="IPR010499">
    <property type="entry name" value="AraC_E-bd"/>
</dbReference>
<dbReference type="InterPro" id="IPR009057">
    <property type="entry name" value="Homeodomain-like_sf"/>
</dbReference>
<dbReference type="Gene3D" id="3.20.80.10">
    <property type="entry name" value="Regulatory factor, effector binding domain"/>
    <property type="match status" value="1"/>
</dbReference>
<dbReference type="InterPro" id="IPR011256">
    <property type="entry name" value="Reg_factor_effector_dom_sf"/>
</dbReference>
<evidence type="ECO:0000256" key="3">
    <source>
        <dbReference type="ARBA" id="ARBA00023163"/>
    </source>
</evidence>
<evidence type="ECO:0000256" key="1">
    <source>
        <dbReference type="ARBA" id="ARBA00023015"/>
    </source>
</evidence>
<dbReference type="SUPFAM" id="SSF46689">
    <property type="entry name" value="Homeodomain-like"/>
    <property type="match status" value="2"/>
</dbReference>
<dbReference type="AlphaFoldDB" id="A0A645DSV8"/>
<keyword evidence="2" id="KW-0238">DNA-binding</keyword>
<dbReference type="EMBL" id="VSSQ01039344">
    <property type="protein sequence ID" value="MPM92401.1"/>
    <property type="molecule type" value="Genomic_DNA"/>
</dbReference>